<protein>
    <recommendedName>
        <fullName evidence="1">YagK/YfjJ C-terminal domain-containing protein</fullName>
    </recommendedName>
</protein>
<organism evidence="2 3">
    <name type="scientific">Lawsonia intracellularis (strain PHE/MN1-00)</name>
    <dbReference type="NCBI Taxonomy" id="363253"/>
    <lineage>
        <taxon>Bacteria</taxon>
        <taxon>Pseudomonadati</taxon>
        <taxon>Thermodesulfobacteriota</taxon>
        <taxon>Desulfovibrionia</taxon>
        <taxon>Desulfovibrionales</taxon>
        <taxon>Desulfovibrionaceae</taxon>
        <taxon>Lawsonia</taxon>
    </lineage>
</organism>
<dbReference type="Pfam" id="PF11726">
    <property type="entry name" value="YagK_YfjJ_C"/>
    <property type="match status" value="1"/>
</dbReference>
<dbReference type="Proteomes" id="UP000002430">
    <property type="component" value="Chromosome"/>
</dbReference>
<dbReference type="eggNOG" id="ENOG5030IDC">
    <property type="taxonomic scope" value="Bacteria"/>
</dbReference>
<evidence type="ECO:0000313" key="2">
    <source>
        <dbReference type="EMBL" id="CAJ54233.1"/>
    </source>
</evidence>
<evidence type="ECO:0000259" key="1">
    <source>
        <dbReference type="Pfam" id="PF11726"/>
    </source>
</evidence>
<dbReference type="KEGG" id="lip:LI0177"/>
<name>Q1MRZ3_LAWIP</name>
<evidence type="ECO:0000313" key="3">
    <source>
        <dbReference type="Proteomes" id="UP000002430"/>
    </source>
</evidence>
<dbReference type="HOGENOM" id="CLU_086947_0_0_7"/>
<dbReference type="STRING" id="363253.LI0177"/>
<dbReference type="EMBL" id="AM180252">
    <property type="protein sequence ID" value="CAJ54233.1"/>
    <property type="molecule type" value="Genomic_DNA"/>
</dbReference>
<keyword evidence="3" id="KW-1185">Reference proteome</keyword>
<reference evidence="2 3" key="1">
    <citation type="submission" date="2005-11" db="EMBL/GenBank/DDBJ databases">
        <title>The complete genome sequence of Lawsonia intracellularis: the causative agent of proliferative enteropathy.</title>
        <authorList>
            <person name="Kaur K."/>
            <person name="Zhang Q."/>
            <person name="Beckler D."/>
            <person name="Munir S."/>
            <person name="Li L."/>
            <person name="Kinsley K."/>
            <person name="Herron L."/>
            <person name="Peterson A."/>
            <person name="May B."/>
            <person name="Singh S."/>
            <person name="Gebhart C."/>
            <person name="Kapur V."/>
        </authorList>
    </citation>
    <scope>NUCLEOTIDE SEQUENCE [LARGE SCALE GENOMIC DNA]</scope>
    <source>
        <strain evidence="2 3">PHE/MN1-00</strain>
    </source>
</reference>
<sequence length="181" mass="21631">MNNKNYFHTINERIENLLINYISNHNKVLPVFFNVRYPQHYPYPQKKDISSLFDKVNTYYFRLGYDPYYFWKREQNISEHHHYHCLLFLNGNKIQRIMPVFKTVERFWASTLGIETALGLVHYCLKDWKGDLTGNGTMLRRDDPELSYKLDRFRMAASYLAKTATSGFVNDGYRNFGCSRI</sequence>
<dbReference type="AlphaFoldDB" id="Q1MRZ3"/>
<dbReference type="InterPro" id="IPR057271">
    <property type="entry name" value="YagK_YfjJ_C"/>
</dbReference>
<gene>
    <name evidence="2" type="ordered locus">LI0177</name>
</gene>
<dbReference type="RefSeq" id="WP_011526259.1">
    <property type="nucleotide sequence ID" value="NC_008011.1"/>
</dbReference>
<dbReference type="OrthoDB" id="5458797at2"/>
<feature type="domain" description="YagK/YfjJ C-terminal" evidence="1">
    <location>
        <begin position="67"/>
        <end position="179"/>
    </location>
</feature>
<proteinExistence type="predicted"/>
<accession>Q1MRZ3</accession>